<accession>A0A7X4WCA2</accession>
<dbReference type="Proteomes" id="UP000465712">
    <property type="component" value="Unassembled WGS sequence"/>
</dbReference>
<gene>
    <name evidence="1" type="ORF">CAG72_13055</name>
</gene>
<reference evidence="1 2" key="1">
    <citation type="submission" date="2017-05" db="EMBL/GenBank/DDBJ databases">
        <title>High clonality and local adaptation shapes Vibrionaceae linages within an endangered oasis.</title>
        <authorList>
            <person name="Vazquez-Rosas-Landa M."/>
        </authorList>
    </citation>
    <scope>NUCLEOTIDE SEQUENCE [LARGE SCALE GENOMIC DNA]</scope>
    <source>
        <strain evidence="1 2">P46_P4S1P180</strain>
    </source>
</reference>
<dbReference type="EMBL" id="WXWW01000196">
    <property type="protein sequence ID" value="NAW66147.1"/>
    <property type="molecule type" value="Genomic_DNA"/>
</dbReference>
<protein>
    <submittedName>
        <fullName evidence="1">Virion protein</fullName>
    </submittedName>
</protein>
<comment type="caution">
    <text evidence="1">The sequence shown here is derived from an EMBL/GenBank/DDBJ whole genome shotgun (WGS) entry which is preliminary data.</text>
</comment>
<sequence>MSYKATLPRGVRNNNPVNIEYNQANDWEGQKGSDGRFVIFSNPAYGFRAGARVLRSYYRQGYRTLSQMINRFAPSHENNTSAYVNNVSKWTGIGVNDAVDVTDANQLANLLHAMARMEVGQYYSLNMAQKGVAMA</sequence>
<evidence type="ECO:0000313" key="2">
    <source>
        <dbReference type="Proteomes" id="UP000465712"/>
    </source>
</evidence>
<evidence type="ECO:0000313" key="1">
    <source>
        <dbReference type="EMBL" id="NAW66147.1"/>
    </source>
</evidence>
<dbReference type="RefSeq" id="WP_161445460.1">
    <property type="nucleotide sequence ID" value="NZ_WXWW01000196.1"/>
</dbReference>
<dbReference type="AlphaFoldDB" id="A0A7X4WCA2"/>
<organism evidence="1 2">
    <name type="scientific">Photobacterium halotolerans</name>
    <dbReference type="NCBI Taxonomy" id="265726"/>
    <lineage>
        <taxon>Bacteria</taxon>
        <taxon>Pseudomonadati</taxon>
        <taxon>Pseudomonadota</taxon>
        <taxon>Gammaproteobacteria</taxon>
        <taxon>Vibrionales</taxon>
        <taxon>Vibrionaceae</taxon>
        <taxon>Photobacterium</taxon>
    </lineage>
</organism>
<name>A0A7X4WCA2_9GAMM</name>
<proteinExistence type="predicted"/>